<dbReference type="EMBL" id="LKMD01000100">
    <property type="protein sequence ID" value="PIB01054.1"/>
    <property type="molecule type" value="Genomic_DNA"/>
</dbReference>
<proteinExistence type="predicted"/>
<keyword evidence="5" id="KW-1185">Reference proteome</keyword>
<feature type="compositionally biased region" description="Polar residues" evidence="1">
    <location>
        <begin position="31"/>
        <end position="49"/>
    </location>
</feature>
<evidence type="ECO:0000313" key="5">
    <source>
        <dbReference type="Proteomes" id="UP001302367"/>
    </source>
</evidence>
<dbReference type="Proteomes" id="UP001302367">
    <property type="component" value="Chromosome 1"/>
</dbReference>
<protein>
    <submittedName>
        <fullName evidence="2">Uncharacterized protein</fullName>
    </submittedName>
</protein>
<evidence type="ECO:0000313" key="2">
    <source>
        <dbReference type="EMBL" id="PIB01054.1"/>
    </source>
</evidence>
<accession>A0A2G5I961</accession>
<reference evidence="2 4" key="1">
    <citation type="submission" date="2015-10" db="EMBL/GenBank/DDBJ databases">
        <title>The cercosporin biosynthetic gene cluster was horizontally transferred to several fungal lineages and shown to be expanded in Cercospora beticola based on microsynteny with recipient genomes.</title>
        <authorList>
            <person name="De Jonge R."/>
            <person name="Ebert M.K."/>
            <person name="Suttle J.C."/>
            <person name="Jurick Ii W.M."/>
            <person name="Secor G.A."/>
            <person name="Thomma B.P."/>
            <person name="Van De Peer Y."/>
            <person name="Bolton M.D."/>
        </authorList>
    </citation>
    <scope>NUCLEOTIDE SEQUENCE [LARGE SCALE GENOMIC DNA]</scope>
    <source>
        <strain evidence="2 4">09-40</strain>
    </source>
</reference>
<feature type="compositionally biased region" description="Basic and acidic residues" evidence="1">
    <location>
        <begin position="51"/>
        <end position="71"/>
    </location>
</feature>
<feature type="region of interest" description="Disordered" evidence="1">
    <location>
        <begin position="31"/>
        <end position="97"/>
    </location>
</feature>
<evidence type="ECO:0000313" key="3">
    <source>
        <dbReference type="EMBL" id="WPA95653.1"/>
    </source>
</evidence>
<evidence type="ECO:0000313" key="4">
    <source>
        <dbReference type="Proteomes" id="UP000230605"/>
    </source>
</evidence>
<dbReference type="Proteomes" id="UP000230605">
    <property type="component" value="Chromosome 1"/>
</dbReference>
<organism evidence="2 4">
    <name type="scientific">Cercospora beticola</name>
    <name type="common">Sugarbeet leaf spot fungus</name>
    <dbReference type="NCBI Taxonomy" id="122368"/>
    <lineage>
        <taxon>Eukaryota</taxon>
        <taxon>Fungi</taxon>
        <taxon>Dikarya</taxon>
        <taxon>Ascomycota</taxon>
        <taxon>Pezizomycotina</taxon>
        <taxon>Dothideomycetes</taxon>
        <taxon>Dothideomycetidae</taxon>
        <taxon>Mycosphaerellales</taxon>
        <taxon>Mycosphaerellaceae</taxon>
        <taxon>Cercospora</taxon>
    </lineage>
</organism>
<gene>
    <name evidence="2" type="ORF">CB0940_00245</name>
    <name evidence="3" type="ORF">RHO25_000256</name>
</gene>
<sequence length="556" mass="64125">MAIEDIAAIAHKIQGRIIKSDYLPRFLRTSSQNASASGATEVANEQSTGAEDIRAQHDGHQDPQAHSHAAEESGVEGGPADYPETREPSVRRYSDDSDEINEHYENNIQRHEDAVEDVYAAEEALRAQKYIEFVPEELEQDYTQGPCRYVFIDDGVKDSAALMVPFKMSQNIKGAIKLQRHHKKMERYIRKQLAEMRDFRETLDIEIRSHELKLKGDADLNIKPSEEEAKRLQGELEVLQEMCENLGPRERELRTRLETIKDYLIEAHSAVMVHLDEAYVVAALAEESNEEEMPIERFDLQEQYQKFFAQRQKNLQPDEVHPVAPPPALDTSQNTLMNKPPTPTPEEQFTQDRRKRLRLAGDRLNTAQKEFHFKEYNQWQEKEFNRERTLEGLEPIDVDKEAFDRRWFVRNHEITHELLEAEDDLRSARKAAIEADVEIISVAPDEYWSGIYPNHRSDGRCGSGSDLSSLAGPRVPSTSANPKVLEWLESRVEESEFEAVDQSPKQPEEVLVLNDAMAMEIETWDSQSMLDSWPYRRKLVKQWQQTCSAEREQLAV</sequence>
<feature type="region of interest" description="Disordered" evidence="1">
    <location>
        <begin position="315"/>
        <end position="351"/>
    </location>
</feature>
<reference evidence="3 5" key="2">
    <citation type="submission" date="2023-09" db="EMBL/GenBank/DDBJ databases">
        <title>Complete-Gapless Cercospora beticola genome.</title>
        <authorList>
            <person name="Wyatt N.A."/>
            <person name="Spanner R.E."/>
            <person name="Bolton M.D."/>
        </authorList>
    </citation>
    <scope>NUCLEOTIDE SEQUENCE [LARGE SCALE GENOMIC DNA]</scope>
    <source>
        <strain evidence="3">Cb09-40</strain>
    </source>
</reference>
<evidence type="ECO:0000256" key="1">
    <source>
        <dbReference type="SAM" id="MobiDB-lite"/>
    </source>
</evidence>
<dbReference type="EMBL" id="CP134184">
    <property type="protein sequence ID" value="WPA95653.1"/>
    <property type="molecule type" value="Genomic_DNA"/>
</dbReference>
<dbReference type="OrthoDB" id="3647952at2759"/>
<feature type="compositionally biased region" description="Basic and acidic residues" evidence="1">
    <location>
        <begin position="83"/>
        <end position="97"/>
    </location>
</feature>
<dbReference type="AlphaFoldDB" id="A0A2G5I961"/>
<name>A0A2G5I961_CERBT</name>